<dbReference type="Gene3D" id="2.60.120.260">
    <property type="entry name" value="Galactose-binding domain-like"/>
    <property type="match status" value="1"/>
</dbReference>
<dbReference type="Proteomes" id="UP000092967">
    <property type="component" value="Chromosome"/>
</dbReference>
<dbReference type="EMBL" id="CP014224">
    <property type="protein sequence ID" value="ANW96025.1"/>
    <property type="molecule type" value="Genomic_DNA"/>
</dbReference>
<protein>
    <recommendedName>
        <fullName evidence="3">PKD domain-containing protein</fullName>
    </recommendedName>
</protein>
<dbReference type="KEGG" id="wfu:AXE80_06900"/>
<reference evidence="1 2" key="1">
    <citation type="submission" date="2016-02" db="EMBL/GenBank/DDBJ databases">
        <authorList>
            <person name="Wen L."/>
            <person name="He K."/>
            <person name="Yang H."/>
        </authorList>
    </citation>
    <scope>NUCLEOTIDE SEQUENCE [LARGE SCALE GENOMIC DNA]</scope>
    <source>
        <strain evidence="1 2">CZ1127</strain>
    </source>
</reference>
<keyword evidence="2" id="KW-1185">Reference proteome</keyword>
<dbReference type="RefSeq" id="WP_068825723.1">
    <property type="nucleotide sequence ID" value="NZ_CP014224.1"/>
</dbReference>
<dbReference type="STRING" id="1790137.AXE80_06900"/>
<proteinExistence type="predicted"/>
<dbReference type="PROSITE" id="PS51257">
    <property type="entry name" value="PROKAR_LIPOPROTEIN"/>
    <property type="match status" value="1"/>
</dbReference>
<accession>A0A1B1Y5H6</accession>
<dbReference type="InterPro" id="IPR008979">
    <property type="entry name" value="Galactose-bd-like_sf"/>
</dbReference>
<dbReference type="SUPFAM" id="SSF49785">
    <property type="entry name" value="Galactose-binding domain-like"/>
    <property type="match status" value="1"/>
</dbReference>
<dbReference type="AlphaFoldDB" id="A0A1B1Y5H6"/>
<evidence type="ECO:0000313" key="1">
    <source>
        <dbReference type="EMBL" id="ANW96025.1"/>
    </source>
</evidence>
<name>A0A1B1Y5H6_9FLAO</name>
<evidence type="ECO:0008006" key="3">
    <source>
        <dbReference type="Google" id="ProtNLM"/>
    </source>
</evidence>
<organism evidence="1 2">
    <name type="scientific">Wenyingzhuangia fucanilytica</name>
    <dbReference type="NCBI Taxonomy" id="1790137"/>
    <lineage>
        <taxon>Bacteria</taxon>
        <taxon>Pseudomonadati</taxon>
        <taxon>Bacteroidota</taxon>
        <taxon>Flavobacteriia</taxon>
        <taxon>Flavobacteriales</taxon>
        <taxon>Flavobacteriaceae</taxon>
        <taxon>Wenyingzhuangia</taxon>
    </lineage>
</organism>
<gene>
    <name evidence="1" type="ORF">AXE80_06900</name>
</gene>
<sequence>MKKYIILFFTAATFIISCQKEDEYEPLNSFSDVGWYFSDTEGNLAVSIDDYITFSDLSQGVVSHEWTIGDGNYYLKMPIQRNDSIFKDKIIGKGSTTEKTISVWFRKAGLQSVRLYNTFNEKVTFRGIKGDEKVFIDAKEVEDKWVIDTTFVVDVYADIIPQIKIEQNGVVLDHTNPNDTIYVEAGDFLSFFDESTVGRADTWEWTVGSEKSNQQDAVLTLKKLGVFNGTFSISRRGQNIPGNFKFYKIPAPFKVIPSSKPFVVIPDEVMEREDQTIQVPFNGEFTPFTNQEAHFTVTVNGTPSDIATVSINPDDATILDIKMVDQIYRDDNITVSYDGNGSMVSTDTRVPNAFTSISVSMFQHEAIKFDFENGGDNFIAKTEGDGVNLPTTTIGISTEQAVSGVKSLKIDASASGNWSAFINYIDTFELKAGVSVQYEYKVYKVSGASINFIAPWINKEGNTTVTQFWHNDIKNAPSDTWVTIRPGAKFASPTTFDDYNIYFRHNGQGTIYIDDLRIIEVDNRP</sequence>
<evidence type="ECO:0000313" key="2">
    <source>
        <dbReference type="Proteomes" id="UP000092967"/>
    </source>
</evidence>
<dbReference type="OrthoDB" id="1410018at2"/>